<gene>
    <name evidence="1" type="ORF">Indivirus_1_44</name>
</gene>
<evidence type="ECO:0000313" key="1">
    <source>
        <dbReference type="EMBL" id="ARF09421.1"/>
    </source>
</evidence>
<dbReference type="EMBL" id="KY684085">
    <property type="protein sequence ID" value="ARF09421.1"/>
    <property type="molecule type" value="Genomic_DNA"/>
</dbReference>
<sequence>MFIELLQKSLNSDCNNYEDLLQSLVVTKTTLECDSNGKIKKSIGYDIIQKLFKSGYVGNKPIEWFDYEIKEDKIFIYSCFKDKKLYYYKLNDCKNKCETTYSKWKPEKTCCINDVLNMIDKCSHKLKTFKEISNAFSFYLAHDTLDKNFIDIISTIDAFCDLLKQRLYLDKILKKNIISIFDQ</sequence>
<reference evidence="1" key="1">
    <citation type="journal article" date="2017" name="Science">
        <title>Giant viruses with an expanded complement of translation system components.</title>
        <authorList>
            <person name="Schulz F."/>
            <person name="Yutin N."/>
            <person name="Ivanova N.N."/>
            <person name="Ortega D.R."/>
            <person name="Lee T.K."/>
            <person name="Vierheilig J."/>
            <person name="Daims H."/>
            <person name="Horn M."/>
            <person name="Wagner M."/>
            <person name="Jensen G.J."/>
            <person name="Kyrpides N.C."/>
            <person name="Koonin E.V."/>
            <person name="Woyke T."/>
        </authorList>
    </citation>
    <scope>NUCLEOTIDE SEQUENCE</scope>
    <source>
        <strain evidence="1">ILV1</strain>
    </source>
</reference>
<proteinExistence type="predicted"/>
<accession>A0A1V0SCJ9</accession>
<organism evidence="1">
    <name type="scientific">Indivirus ILV1</name>
    <dbReference type="NCBI Taxonomy" id="1977633"/>
    <lineage>
        <taxon>Viruses</taxon>
        <taxon>Varidnaviria</taxon>
        <taxon>Bamfordvirae</taxon>
        <taxon>Nucleocytoviricota</taxon>
        <taxon>Megaviricetes</taxon>
        <taxon>Imitervirales</taxon>
        <taxon>Mimiviridae</taxon>
        <taxon>Klosneuvirinae</taxon>
        <taxon>Indivirus</taxon>
    </lineage>
</organism>
<name>A0A1V0SCJ9_9VIRU</name>
<protein>
    <submittedName>
        <fullName evidence="1">Uncharacterized protein</fullName>
    </submittedName>
</protein>